<gene>
    <name evidence="2" type="ORF">CJU94_36325</name>
</gene>
<evidence type="ECO:0000313" key="3">
    <source>
        <dbReference type="Proteomes" id="UP000215158"/>
    </source>
</evidence>
<proteinExistence type="predicted"/>
<accession>A0A248VXB9</accession>
<keyword evidence="2" id="KW-0614">Plasmid</keyword>
<dbReference type="RefSeq" id="WP_095423485.1">
    <property type="nucleotide sequence ID" value="NZ_CP022992.1"/>
</dbReference>
<evidence type="ECO:0000313" key="2">
    <source>
        <dbReference type="EMBL" id="ASW03671.1"/>
    </source>
</evidence>
<dbReference type="Proteomes" id="UP000215158">
    <property type="component" value="Plasmid pBN2"/>
</dbReference>
<sequence>MFKFLSRFRKAAAGETNPLDESPCMGDDPYLAQIATALVQGESTAESGAHSTIQDKAQRTRNADTS</sequence>
<dbReference type="EMBL" id="CP022992">
    <property type="protein sequence ID" value="ASW03671.1"/>
    <property type="molecule type" value="Genomic_DNA"/>
</dbReference>
<name>A0A248VXB9_9BURK</name>
<geneLocation type="plasmid" evidence="2 3">
    <name>pBN2</name>
</geneLocation>
<reference evidence="2 3" key="1">
    <citation type="submission" date="2017-08" db="EMBL/GenBank/DDBJ databases">
        <title>Identification and genetic characteristics of simultaneous BTEX- and naphthalene-degrading Paraburkholderia sp. BN5 isolated from petroleum-contaminated soil.</title>
        <authorList>
            <person name="Lee Y."/>
            <person name="Jeon C.O."/>
        </authorList>
    </citation>
    <scope>NUCLEOTIDE SEQUENCE [LARGE SCALE GENOMIC DNA]</scope>
    <source>
        <strain evidence="2 3">BN5</strain>
        <plasmid evidence="2 3">pBN2</plasmid>
    </source>
</reference>
<organism evidence="2 3">
    <name type="scientific">Paraburkholderia aromaticivorans</name>
    <dbReference type="NCBI Taxonomy" id="2026199"/>
    <lineage>
        <taxon>Bacteria</taxon>
        <taxon>Pseudomonadati</taxon>
        <taxon>Pseudomonadota</taxon>
        <taxon>Betaproteobacteria</taxon>
        <taxon>Burkholderiales</taxon>
        <taxon>Burkholderiaceae</taxon>
        <taxon>Paraburkholderia</taxon>
    </lineage>
</organism>
<feature type="region of interest" description="Disordered" evidence="1">
    <location>
        <begin position="42"/>
        <end position="66"/>
    </location>
</feature>
<dbReference type="AlphaFoldDB" id="A0A248VXB9"/>
<keyword evidence="3" id="KW-1185">Reference proteome</keyword>
<protein>
    <submittedName>
        <fullName evidence="2">Uncharacterized protein</fullName>
    </submittedName>
</protein>
<feature type="compositionally biased region" description="Basic and acidic residues" evidence="1">
    <location>
        <begin position="56"/>
        <end position="66"/>
    </location>
</feature>
<evidence type="ECO:0000256" key="1">
    <source>
        <dbReference type="SAM" id="MobiDB-lite"/>
    </source>
</evidence>
<feature type="compositionally biased region" description="Polar residues" evidence="1">
    <location>
        <begin position="42"/>
        <end position="55"/>
    </location>
</feature>
<dbReference type="KEGG" id="parb:CJU94_36325"/>